<dbReference type="AlphaFoldDB" id="A0AAV4B3K9"/>
<dbReference type="Proteomes" id="UP000735302">
    <property type="component" value="Unassembled WGS sequence"/>
</dbReference>
<keyword evidence="2" id="KW-1185">Reference proteome</keyword>
<protein>
    <submittedName>
        <fullName evidence="1">Uncharacterized protein</fullName>
    </submittedName>
</protein>
<reference evidence="1 2" key="1">
    <citation type="journal article" date="2021" name="Elife">
        <title>Chloroplast acquisition without the gene transfer in kleptoplastic sea slugs, Plakobranchus ocellatus.</title>
        <authorList>
            <person name="Maeda T."/>
            <person name="Takahashi S."/>
            <person name="Yoshida T."/>
            <person name="Shimamura S."/>
            <person name="Takaki Y."/>
            <person name="Nagai Y."/>
            <person name="Toyoda A."/>
            <person name="Suzuki Y."/>
            <person name="Arimoto A."/>
            <person name="Ishii H."/>
            <person name="Satoh N."/>
            <person name="Nishiyama T."/>
            <person name="Hasebe M."/>
            <person name="Maruyama T."/>
            <person name="Minagawa J."/>
            <person name="Obokata J."/>
            <person name="Shigenobu S."/>
        </authorList>
    </citation>
    <scope>NUCLEOTIDE SEQUENCE [LARGE SCALE GENOMIC DNA]</scope>
</reference>
<evidence type="ECO:0000313" key="1">
    <source>
        <dbReference type="EMBL" id="GFO13727.1"/>
    </source>
</evidence>
<evidence type="ECO:0000313" key="2">
    <source>
        <dbReference type="Proteomes" id="UP000735302"/>
    </source>
</evidence>
<name>A0AAV4B3K9_9GAST</name>
<dbReference type="EMBL" id="BLXT01004499">
    <property type="protein sequence ID" value="GFO13727.1"/>
    <property type="molecule type" value="Genomic_DNA"/>
</dbReference>
<gene>
    <name evidence="1" type="ORF">PoB_004023200</name>
</gene>
<comment type="caution">
    <text evidence="1">The sequence shown here is derived from an EMBL/GenBank/DDBJ whole genome shotgun (WGS) entry which is preliminary data.</text>
</comment>
<accession>A0AAV4B3K9</accession>
<organism evidence="1 2">
    <name type="scientific">Plakobranchus ocellatus</name>
    <dbReference type="NCBI Taxonomy" id="259542"/>
    <lineage>
        <taxon>Eukaryota</taxon>
        <taxon>Metazoa</taxon>
        <taxon>Spiralia</taxon>
        <taxon>Lophotrochozoa</taxon>
        <taxon>Mollusca</taxon>
        <taxon>Gastropoda</taxon>
        <taxon>Heterobranchia</taxon>
        <taxon>Euthyneura</taxon>
        <taxon>Panpulmonata</taxon>
        <taxon>Sacoglossa</taxon>
        <taxon>Placobranchoidea</taxon>
        <taxon>Plakobranchidae</taxon>
        <taxon>Plakobranchus</taxon>
    </lineage>
</organism>
<sequence length="89" mass="10080">MSHIPHVLGQSQGYAVMMELTLPYHYQNKGKNVTMDNERCNEGLFAGHGATCGGKICNCCYYHCYRSQEERTLRFVPLEGQQEGHSEVP</sequence>
<proteinExistence type="predicted"/>